<dbReference type="EMBL" id="ON390793">
    <property type="protein sequence ID" value="WAK84981.1"/>
    <property type="molecule type" value="Genomic_DNA"/>
</dbReference>
<reference evidence="2" key="1">
    <citation type="submission" date="2022-04" db="EMBL/GenBank/DDBJ databases">
        <title>Plastid genome of Amicula sp.</title>
        <authorList>
            <person name="Gastineau R."/>
            <person name="Li C."/>
            <person name="Ashworth M.P."/>
            <person name="Witkowski A."/>
            <person name="Turmel M."/>
            <person name="Gorecka E."/>
            <person name="Frankovich T."/>
            <person name="Wachnicka A."/>
            <person name="Lobban C.S."/>
            <person name="Theriot E.C."/>
            <person name="Otis C."/>
            <person name="Dabek P."/>
            <person name="Binczewska A."/>
            <person name="Lemieux C."/>
        </authorList>
    </citation>
    <scope>NUCLEOTIDE SEQUENCE</scope>
    <source>
        <strain evidence="2">GU52X-4 cfCalB7</strain>
    </source>
</reference>
<accession>A0A9E8Z1L7</accession>
<dbReference type="AlphaFoldDB" id="A0A9E8Z1L7"/>
<feature type="transmembrane region" description="Helical" evidence="1">
    <location>
        <begin position="184"/>
        <end position="210"/>
    </location>
</feature>
<protein>
    <submittedName>
        <fullName evidence="2">Hypothetical chloroplast RF89</fullName>
    </submittedName>
</protein>
<name>A0A9E8Z1L7_9STRA</name>
<keyword evidence="1" id="KW-1133">Transmembrane helix</keyword>
<organism evidence="2">
    <name type="scientific">Amicula sp. isolate GU52X-4 cfCalB7</name>
    <dbReference type="NCBI Taxonomy" id="3003489"/>
    <lineage>
        <taxon>Eukaryota</taxon>
        <taxon>Sar</taxon>
        <taxon>Stramenopiles</taxon>
        <taxon>Ochrophyta</taxon>
        <taxon>Bacillariophyta</taxon>
        <taxon>Bacillariophyceae</taxon>
        <taxon>Bacillariophycidae</taxon>
        <taxon>Naviculales</taxon>
        <taxon>Naviculaceae</taxon>
        <taxon>Amicula</taxon>
    </lineage>
</organism>
<dbReference type="EMBL" id="ON390793">
    <property type="protein sequence ID" value="WAK84911.1"/>
    <property type="molecule type" value="Genomic_DNA"/>
</dbReference>
<sequence length="353" mass="41661">MSLDEKFIPVRTAFYETVGRFFRRLAGFFGYPKNPGMPTTADFKSDVYARSEFIDTLPHHKTYWPPLQRPETWFEMIFGPTPKVDTVPRYIYESKEEGFYNFYIENYKNIYFLPDWFSEFLQVKLHICLDITVLETVREVLFVGLMIYSQIVILRIALSWYIYINPYTYPWCYLAAAVDWTEDVLQGIVPAVLGVNITGSVFLGILGAFADSLNHLVFTMPFLPSEGEETKLLINEQMRNVLVFHYLPILWYRYPIPNEIREFWYNERPDILNYMQKAYNSLDINFLPNRIIEKFDQQKLSSKISLLHDSYSHNVTLTDSISTEMLSKDNLGNTDLLLTNLNFLHEHFSNYFK</sequence>
<keyword evidence="2" id="KW-0934">Plastid</keyword>
<evidence type="ECO:0000313" key="2">
    <source>
        <dbReference type="EMBL" id="WAK84911.1"/>
    </source>
</evidence>
<proteinExistence type="predicted"/>
<feature type="transmembrane region" description="Helical" evidence="1">
    <location>
        <begin position="140"/>
        <end position="164"/>
    </location>
</feature>
<keyword evidence="1" id="KW-0812">Transmembrane</keyword>
<gene>
    <name evidence="2" type="primary">ycf89</name>
</gene>
<evidence type="ECO:0000256" key="1">
    <source>
        <dbReference type="SAM" id="Phobius"/>
    </source>
</evidence>
<geneLocation type="plastid" evidence="2"/>
<keyword evidence="1" id="KW-0472">Membrane</keyword>